<dbReference type="Pfam" id="PF01061">
    <property type="entry name" value="ABC2_membrane"/>
    <property type="match status" value="1"/>
</dbReference>
<dbReference type="Pfam" id="PF19055">
    <property type="entry name" value="ABC2_membrane_7"/>
    <property type="match status" value="1"/>
</dbReference>
<evidence type="ECO:0000256" key="2">
    <source>
        <dbReference type="ARBA" id="ARBA00005814"/>
    </source>
</evidence>
<dbReference type="SUPFAM" id="SSF52540">
    <property type="entry name" value="P-loop containing nucleoside triphosphate hydrolases"/>
    <property type="match status" value="1"/>
</dbReference>
<sequence length="698" mass="76951">MSASGSDSGGEEFYGLTQDMFLLAGNPNPVGLPYLRQVLSSGQDAEDRLSLLGSIEMSGGYSDEGSESELLPSAAPGYGATSPARPGVTLVWRELCATLTHKQSFYKRHFTSERPRITKVLNNVSGAVVGGSLLALMGSSGAGKTTLMNALAHRTSRSLHLCGQILLNGRPAGASMARLAGYVHQHDLFVGSLTVKEHLMFMARLRMDKSSTRADRVGRVTELMRELGLYKCRHTRIGVPNEDKSLSGGERKRLAFATEIMTDPPLLFCDEPTTGLDAYNARKLVRMMREMAARGKAIVCTIHQPSSDVFAMFDRVLLLAEGRLAYCGTTAGALTFLDGLGHKCPATFNPADFFIHTLAMLPNHENSSRAQIRRIADNFAVSGNNMPKKSNESFRNKKAFNSLSKELSQKPGWGVQLMLLTWRAFVDSYRNPAIHTLRILQKLLIAIVIGVCYSNIRLDQAGIQNVQGVLFTFITENTFPSLYGVLNIFPQELPLFLREHKNGIYRCDVYYVAKMISLIPGFIVDPVVFCSVCYWMVGLRRPAYSFLMTVLTIIFTANVASACGAMFSAMFESIPCIMLVLIPFDVVLLISGGLFINLRTMSPYISWVKYLSWFMYSNEALTVTQWNGVTNISKCSSKKIIPCDASANLTCIHTGEEVISTNAFSSSHVPLDFAFLAVLYCAFHVLGFLGLYNRTRKS</sequence>
<keyword evidence="4 9" id="KW-0812">Transmembrane</keyword>
<evidence type="ECO:0000256" key="1">
    <source>
        <dbReference type="ARBA" id="ARBA00004141"/>
    </source>
</evidence>
<dbReference type="InterPro" id="IPR050352">
    <property type="entry name" value="ABCG_transporters"/>
</dbReference>
<reference evidence="11" key="1">
    <citation type="submission" date="2014-08" db="EMBL/GenBank/DDBJ databases">
        <authorList>
            <person name="Murali S."/>
            <person name="Richards S."/>
            <person name="Bandaranaike D."/>
            <person name="Bellair M."/>
            <person name="Blankenburg K."/>
            <person name="Chao H."/>
            <person name="Dinh H."/>
            <person name="Doddapaneni H."/>
            <person name="Dugan-Rocha S."/>
            <person name="Elkadiri S."/>
            <person name="Gnanaolivu R."/>
            <person name="Hughes D."/>
            <person name="Lee S."/>
            <person name="Li M."/>
            <person name="Ming W."/>
            <person name="Munidasa M."/>
            <person name="Muniz J."/>
            <person name="Nguyen L."/>
            <person name="Osuji N."/>
            <person name="Pu L.-L."/>
            <person name="Puazo M."/>
            <person name="Skinner E."/>
            <person name="Qu C."/>
            <person name="Quiroz J."/>
            <person name="Raj R."/>
            <person name="Weissenberger G."/>
            <person name="Xin Y."/>
            <person name="Zou X."/>
            <person name="Han Y."/>
            <person name="Worley K."/>
            <person name="Muzny D."/>
            <person name="Gibbs R."/>
        </authorList>
    </citation>
    <scope>NUCLEOTIDE SEQUENCE</scope>
    <source>
        <strain evidence="11">HAZT.00-mixed</strain>
        <tissue evidence="11">Whole organism</tissue>
    </source>
</reference>
<dbReference type="InterPro" id="IPR017871">
    <property type="entry name" value="ABC_transporter-like_CS"/>
</dbReference>
<feature type="transmembrane region" description="Helical" evidence="9">
    <location>
        <begin position="543"/>
        <end position="567"/>
    </location>
</feature>
<dbReference type="GO" id="GO:0005886">
    <property type="term" value="C:plasma membrane"/>
    <property type="evidence" value="ECO:0007669"/>
    <property type="project" value="TreeGrafter"/>
</dbReference>
<feature type="domain" description="ABC transporter" evidence="10">
    <location>
        <begin position="100"/>
        <end position="346"/>
    </location>
</feature>
<accession>A0A6A0GT69</accession>
<comment type="caution">
    <text evidence="11">The sequence shown here is derived from an EMBL/GenBank/DDBJ whole genome shotgun (WGS) entry which is preliminary data.</text>
</comment>
<dbReference type="InterPro" id="IPR027417">
    <property type="entry name" value="P-loop_NTPase"/>
</dbReference>
<evidence type="ECO:0000256" key="8">
    <source>
        <dbReference type="ARBA" id="ARBA00023136"/>
    </source>
</evidence>
<evidence type="ECO:0000256" key="7">
    <source>
        <dbReference type="ARBA" id="ARBA00022989"/>
    </source>
</evidence>
<feature type="transmembrane region" description="Helical" evidence="9">
    <location>
        <begin position="673"/>
        <end position="692"/>
    </location>
</feature>
<dbReference type="EMBL" id="JQDR03015116">
    <property type="protein sequence ID" value="KAA0187154.1"/>
    <property type="molecule type" value="Genomic_DNA"/>
</dbReference>
<keyword evidence="6" id="KW-0067">ATP-binding</keyword>
<evidence type="ECO:0000313" key="11">
    <source>
        <dbReference type="EMBL" id="KAA0187154.1"/>
    </source>
</evidence>
<dbReference type="Pfam" id="PF00005">
    <property type="entry name" value="ABC_tran"/>
    <property type="match status" value="1"/>
</dbReference>
<comment type="similarity">
    <text evidence="2">Belongs to the ABC transporter superfamily. ABCG family. Eye pigment precursor importer (TC 3.A.1.204) subfamily.</text>
</comment>
<evidence type="ECO:0000256" key="9">
    <source>
        <dbReference type="SAM" id="Phobius"/>
    </source>
</evidence>
<dbReference type="Proteomes" id="UP000711488">
    <property type="component" value="Unassembled WGS sequence"/>
</dbReference>
<dbReference type="GO" id="GO:0016887">
    <property type="term" value="F:ATP hydrolysis activity"/>
    <property type="evidence" value="ECO:0007669"/>
    <property type="project" value="InterPro"/>
</dbReference>
<proteinExistence type="inferred from homology"/>
<feature type="transmembrane region" description="Helical" evidence="9">
    <location>
        <begin position="574"/>
        <end position="596"/>
    </location>
</feature>
<dbReference type="PANTHER" id="PTHR48041:SF139">
    <property type="entry name" value="PROTEIN SCARLET"/>
    <property type="match status" value="1"/>
</dbReference>
<dbReference type="Gene3D" id="3.40.50.300">
    <property type="entry name" value="P-loop containing nucleotide triphosphate hydrolases"/>
    <property type="match status" value="1"/>
</dbReference>
<dbReference type="PROSITE" id="PS00211">
    <property type="entry name" value="ABC_TRANSPORTER_1"/>
    <property type="match status" value="1"/>
</dbReference>
<dbReference type="AlphaFoldDB" id="A0A6A0GT69"/>
<dbReference type="InterPro" id="IPR003439">
    <property type="entry name" value="ABC_transporter-like_ATP-bd"/>
</dbReference>
<evidence type="ECO:0000256" key="6">
    <source>
        <dbReference type="ARBA" id="ARBA00022840"/>
    </source>
</evidence>
<evidence type="ECO:0000256" key="3">
    <source>
        <dbReference type="ARBA" id="ARBA00022448"/>
    </source>
</evidence>
<dbReference type="InterPro" id="IPR013525">
    <property type="entry name" value="ABC2_TM"/>
</dbReference>
<dbReference type="PROSITE" id="PS50893">
    <property type="entry name" value="ABC_TRANSPORTER_2"/>
    <property type="match status" value="1"/>
</dbReference>
<organism evidence="11">
    <name type="scientific">Hyalella azteca</name>
    <name type="common">Amphipod</name>
    <dbReference type="NCBI Taxonomy" id="294128"/>
    <lineage>
        <taxon>Eukaryota</taxon>
        <taxon>Metazoa</taxon>
        <taxon>Ecdysozoa</taxon>
        <taxon>Arthropoda</taxon>
        <taxon>Crustacea</taxon>
        <taxon>Multicrustacea</taxon>
        <taxon>Malacostraca</taxon>
        <taxon>Eumalacostraca</taxon>
        <taxon>Peracarida</taxon>
        <taxon>Amphipoda</taxon>
        <taxon>Senticaudata</taxon>
        <taxon>Talitrida</taxon>
        <taxon>Talitroidea</taxon>
        <taxon>Hyalellidae</taxon>
        <taxon>Hyalella</taxon>
    </lineage>
</organism>
<keyword evidence="7 9" id="KW-1133">Transmembrane helix</keyword>
<protein>
    <recommendedName>
        <fullName evidence="10">ABC transporter domain-containing protein</fullName>
    </recommendedName>
</protein>
<dbReference type="GO" id="GO:0030659">
    <property type="term" value="C:cytoplasmic vesicle membrane"/>
    <property type="evidence" value="ECO:0007669"/>
    <property type="project" value="TreeGrafter"/>
</dbReference>
<feature type="transmembrane region" description="Helical" evidence="9">
    <location>
        <begin position="439"/>
        <end position="456"/>
    </location>
</feature>
<dbReference type="SMART" id="SM00382">
    <property type="entry name" value="AAA"/>
    <property type="match status" value="1"/>
</dbReference>
<evidence type="ECO:0000259" key="10">
    <source>
        <dbReference type="PROSITE" id="PS50893"/>
    </source>
</evidence>
<gene>
    <name evidence="11" type="ORF">HAZT_HAZT000613</name>
</gene>
<comment type="subcellular location">
    <subcellularLocation>
        <location evidence="1">Membrane</location>
        <topology evidence="1">Multi-pass membrane protein</topology>
    </subcellularLocation>
</comment>
<name>A0A6A0GT69_HYAAZ</name>
<evidence type="ECO:0000256" key="5">
    <source>
        <dbReference type="ARBA" id="ARBA00022741"/>
    </source>
</evidence>
<reference evidence="11" key="2">
    <citation type="journal article" date="2018" name="Environ. Sci. Technol.">
        <title>The Toxicogenome of Hyalella azteca: A Model for Sediment Ecotoxicology and Evolutionary Toxicology.</title>
        <authorList>
            <person name="Poynton H.C."/>
            <person name="Hasenbein S."/>
            <person name="Benoit J.B."/>
            <person name="Sepulveda M.S."/>
            <person name="Poelchau M.F."/>
            <person name="Hughes D.S.T."/>
            <person name="Murali S.C."/>
            <person name="Chen S."/>
            <person name="Glastad K.M."/>
            <person name="Goodisman M.A.D."/>
            <person name="Werren J.H."/>
            <person name="Vineis J.H."/>
            <person name="Bowen J.L."/>
            <person name="Friedrich M."/>
            <person name="Jones J."/>
            <person name="Robertson H.M."/>
            <person name="Feyereisen R."/>
            <person name="Mechler-Hickson A."/>
            <person name="Mathers N."/>
            <person name="Lee C.E."/>
            <person name="Colbourne J.K."/>
            <person name="Biales A."/>
            <person name="Johnston J.S."/>
            <person name="Wellborn G.A."/>
            <person name="Rosendale A.J."/>
            <person name="Cridge A.G."/>
            <person name="Munoz-Torres M.C."/>
            <person name="Bain P.A."/>
            <person name="Manny A.R."/>
            <person name="Major K.M."/>
            <person name="Lambert F.N."/>
            <person name="Vulpe C.D."/>
            <person name="Tuck P."/>
            <person name="Blalock B.J."/>
            <person name="Lin Y.Y."/>
            <person name="Smith M.E."/>
            <person name="Ochoa-Acuna H."/>
            <person name="Chen M.M."/>
            <person name="Childers C.P."/>
            <person name="Qu J."/>
            <person name="Dugan S."/>
            <person name="Lee S.L."/>
            <person name="Chao H."/>
            <person name="Dinh H."/>
            <person name="Han Y."/>
            <person name="Doddapaneni H."/>
            <person name="Worley K.C."/>
            <person name="Muzny D.M."/>
            <person name="Gibbs R.A."/>
            <person name="Richards S."/>
        </authorList>
    </citation>
    <scope>NUCLEOTIDE SEQUENCE</scope>
    <source>
        <strain evidence="11">HAZT.00-mixed</strain>
        <tissue evidence="11">Whole organism</tissue>
    </source>
</reference>
<keyword evidence="3" id="KW-0813">Transport</keyword>
<dbReference type="GO" id="GO:0005524">
    <property type="term" value="F:ATP binding"/>
    <property type="evidence" value="ECO:0007669"/>
    <property type="project" value="UniProtKB-KW"/>
</dbReference>
<feature type="transmembrane region" description="Helical" evidence="9">
    <location>
        <begin position="509"/>
        <end position="537"/>
    </location>
</feature>
<dbReference type="InterPro" id="IPR003593">
    <property type="entry name" value="AAA+_ATPase"/>
</dbReference>
<keyword evidence="8 9" id="KW-0472">Membrane</keyword>
<dbReference type="PANTHER" id="PTHR48041">
    <property type="entry name" value="ABC TRANSPORTER G FAMILY MEMBER 28"/>
    <property type="match status" value="1"/>
</dbReference>
<dbReference type="CDD" id="cd03213">
    <property type="entry name" value="ABCG_EPDR"/>
    <property type="match status" value="1"/>
</dbReference>
<dbReference type="GO" id="GO:0140359">
    <property type="term" value="F:ABC-type transporter activity"/>
    <property type="evidence" value="ECO:0007669"/>
    <property type="project" value="InterPro"/>
</dbReference>
<dbReference type="InterPro" id="IPR043926">
    <property type="entry name" value="ABCG_dom"/>
</dbReference>
<reference evidence="11" key="3">
    <citation type="submission" date="2019-06" db="EMBL/GenBank/DDBJ databases">
        <authorList>
            <person name="Poynton C."/>
            <person name="Hasenbein S."/>
            <person name="Benoit J.B."/>
            <person name="Sepulveda M.S."/>
            <person name="Poelchau M.F."/>
            <person name="Murali S.C."/>
            <person name="Chen S."/>
            <person name="Glastad K.M."/>
            <person name="Werren J.H."/>
            <person name="Vineis J.H."/>
            <person name="Bowen J.L."/>
            <person name="Friedrich M."/>
            <person name="Jones J."/>
            <person name="Robertson H.M."/>
            <person name="Feyereisen R."/>
            <person name="Mechler-Hickson A."/>
            <person name="Mathers N."/>
            <person name="Lee C.E."/>
            <person name="Colbourne J.K."/>
            <person name="Biales A."/>
            <person name="Johnston J.S."/>
            <person name="Wellborn G.A."/>
            <person name="Rosendale A.J."/>
            <person name="Cridge A.G."/>
            <person name="Munoz-Torres M.C."/>
            <person name="Bain P.A."/>
            <person name="Manny A.R."/>
            <person name="Major K.M."/>
            <person name="Lambert F.N."/>
            <person name="Vulpe C.D."/>
            <person name="Tuck P."/>
            <person name="Blalock B.J."/>
            <person name="Lin Y.-Y."/>
            <person name="Smith M.E."/>
            <person name="Ochoa-Acuna H."/>
            <person name="Chen M.-J.M."/>
            <person name="Childers C.P."/>
            <person name="Qu J."/>
            <person name="Dugan S."/>
            <person name="Lee S.L."/>
            <person name="Chao H."/>
            <person name="Dinh H."/>
            <person name="Han Y."/>
            <person name="Doddapaneni H."/>
            <person name="Worley K.C."/>
            <person name="Muzny D.M."/>
            <person name="Gibbs R.A."/>
            <person name="Richards S."/>
        </authorList>
    </citation>
    <scope>NUCLEOTIDE SEQUENCE</scope>
    <source>
        <strain evidence="11">HAZT.00-mixed</strain>
        <tissue evidence="11">Whole organism</tissue>
    </source>
</reference>
<keyword evidence="5" id="KW-0547">Nucleotide-binding</keyword>
<evidence type="ECO:0000256" key="4">
    <source>
        <dbReference type="ARBA" id="ARBA00022692"/>
    </source>
</evidence>